<dbReference type="SMART" id="SM00866">
    <property type="entry name" value="UTRA"/>
    <property type="match status" value="1"/>
</dbReference>
<evidence type="ECO:0000259" key="5">
    <source>
        <dbReference type="PROSITE" id="PS50949"/>
    </source>
</evidence>
<dbReference type="GO" id="GO:0003677">
    <property type="term" value="F:DNA binding"/>
    <property type="evidence" value="ECO:0007669"/>
    <property type="project" value="UniProtKB-KW"/>
</dbReference>
<proteinExistence type="predicted"/>
<dbReference type="Gene3D" id="3.40.1410.10">
    <property type="entry name" value="Chorismate lyase-like"/>
    <property type="match status" value="1"/>
</dbReference>
<evidence type="ECO:0000256" key="2">
    <source>
        <dbReference type="ARBA" id="ARBA00023125"/>
    </source>
</evidence>
<evidence type="ECO:0000256" key="3">
    <source>
        <dbReference type="ARBA" id="ARBA00023163"/>
    </source>
</evidence>
<dbReference type="PROSITE" id="PS50949">
    <property type="entry name" value="HTH_GNTR"/>
    <property type="match status" value="1"/>
</dbReference>
<evidence type="ECO:0000256" key="1">
    <source>
        <dbReference type="ARBA" id="ARBA00023015"/>
    </source>
</evidence>
<evidence type="ECO:0000313" key="7">
    <source>
        <dbReference type="Proteomes" id="UP000054893"/>
    </source>
</evidence>
<dbReference type="EMBL" id="FCOC02000023">
    <property type="protein sequence ID" value="SAL50158.1"/>
    <property type="molecule type" value="Genomic_DNA"/>
</dbReference>
<keyword evidence="2" id="KW-0238">DNA-binding</keyword>
<dbReference type="Pfam" id="PF00392">
    <property type="entry name" value="GntR"/>
    <property type="match status" value="1"/>
</dbReference>
<reference evidence="6 7" key="1">
    <citation type="submission" date="2016-01" db="EMBL/GenBank/DDBJ databases">
        <authorList>
            <person name="Oliw E.H."/>
        </authorList>
    </citation>
    <scope>NUCLEOTIDE SEQUENCE [LARGE SCALE GENOMIC DNA]</scope>
    <source>
        <strain evidence="6">LMG 22029</strain>
    </source>
</reference>
<dbReference type="InterPro" id="IPR000524">
    <property type="entry name" value="Tscrpt_reg_HTH_GntR"/>
</dbReference>
<dbReference type="InterPro" id="IPR028978">
    <property type="entry name" value="Chorismate_lyase_/UTRA_dom_sf"/>
</dbReference>
<dbReference type="InterPro" id="IPR050679">
    <property type="entry name" value="Bact_HTH_transcr_reg"/>
</dbReference>
<organism evidence="6 7">
    <name type="scientific">Caballeronia sordidicola</name>
    <name type="common">Burkholderia sordidicola</name>
    <dbReference type="NCBI Taxonomy" id="196367"/>
    <lineage>
        <taxon>Bacteria</taxon>
        <taxon>Pseudomonadati</taxon>
        <taxon>Pseudomonadota</taxon>
        <taxon>Betaproteobacteria</taxon>
        <taxon>Burkholderiales</taxon>
        <taxon>Burkholderiaceae</taxon>
        <taxon>Caballeronia</taxon>
    </lineage>
</organism>
<dbReference type="InterPro" id="IPR036390">
    <property type="entry name" value="WH_DNA-bd_sf"/>
</dbReference>
<keyword evidence="1" id="KW-0805">Transcription regulation</keyword>
<evidence type="ECO:0000256" key="4">
    <source>
        <dbReference type="SAM" id="MobiDB-lite"/>
    </source>
</evidence>
<feature type="compositionally biased region" description="Basic and acidic residues" evidence="4">
    <location>
        <begin position="1"/>
        <end position="11"/>
    </location>
</feature>
<keyword evidence="3" id="KW-0804">Transcription</keyword>
<dbReference type="AlphaFoldDB" id="A0A158I0Q7"/>
<dbReference type="PRINTS" id="PR00035">
    <property type="entry name" value="HTHGNTR"/>
</dbReference>
<feature type="domain" description="HTH gntR-type" evidence="5">
    <location>
        <begin position="36"/>
        <end position="104"/>
    </location>
</feature>
<sequence>MSSEALRDGSGRGHPPRSSRSLIFTQEPMVTVLGQQPRYMQLAQTLVNEIQSGRFPVGSTIPTEFELCEQFGASRSTVREAVKQLVQLGMVVRQAGVGTTVKALRSEGGYRQVMQQLSDLHRYTADTVLQILSKETAEVRDPAVCELLKAGPGETWLRITGLRRSGESPDPICHTEVLIQPAFRSLVVSENESHVPIYTLIEMQFGERIVEVQQEIRAIAMPAAIATLVNARARSPALWVCRRYLNRRSEVVEAAFSIHPADRFSYSETFQREWNAG</sequence>
<dbReference type="GO" id="GO:0003700">
    <property type="term" value="F:DNA-binding transcription factor activity"/>
    <property type="evidence" value="ECO:0007669"/>
    <property type="project" value="InterPro"/>
</dbReference>
<gene>
    <name evidence="6" type="ORF">AWB64_05292</name>
</gene>
<dbReference type="Pfam" id="PF07702">
    <property type="entry name" value="UTRA"/>
    <property type="match status" value="1"/>
</dbReference>
<dbReference type="Proteomes" id="UP000054893">
    <property type="component" value="Unassembled WGS sequence"/>
</dbReference>
<dbReference type="InterPro" id="IPR036388">
    <property type="entry name" value="WH-like_DNA-bd_sf"/>
</dbReference>
<dbReference type="SMART" id="SM00345">
    <property type="entry name" value="HTH_GNTR"/>
    <property type="match status" value="1"/>
</dbReference>
<dbReference type="SUPFAM" id="SSF64288">
    <property type="entry name" value="Chorismate lyase-like"/>
    <property type="match status" value="1"/>
</dbReference>
<dbReference type="CDD" id="cd07377">
    <property type="entry name" value="WHTH_GntR"/>
    <property type="match status" value="1"/>
</dbReference>
<dbReference type="SUPFAM" id="SSF46785">
    <property type="entry name" value="Winged helix' DNA-binding domain"/>
    <property type="match status" value="1"/>
</dbReference>
<feature type="region of interest" description="Disordered" evidence="4">
    <location>
        <begin position="1"/>
        <end position="23"/>
    </location>
</feature>
<protein>
    <submittedName>
        <fullName evidence="6">GntR family transcriptional regulator</fullName>
    </submittedName>
</protein>
<dbReference type="PANTHER" id="PTHR44846:SF1">
    <property type="entry name" value="MANNOSYL-D-GLYCERATE TRANSPORT_METABOLISM SYSTEM REPRESSOR MNGR-RELATED"/>
    <property type="match status" value="1"/>
</dbReference>
<accession>A0A158I0Q7</accession>
<dbReference type="Gene3D" id="1.10.10.10">
    <property type="entry name" value="Winged helix-like DNA-binding domain superfamily/Winged helix DNA-binding domain"/>
    <property type="match status" value="1"/>
</dbReference>
<dbReference type="GO" id="GO:0045892">
    <property type="term" value="P:negative regulation of DNA-templated transcription"/>
    <property type="evidence" value="ECO:0007669"/>
    <property type="project" value="TreeGrafter"/>
</dbReference>
<name>A0A158I0Q7_CABSO</name>
<dbReference type="PANTHER" id="PTHR44846">
    <property type="entry name" value="MANNOSYL-D-GLYCERATE TRANSPORT/METABOLISM SYSTEM REPRESSOR MNGR-RELATED"/>
    <property type="match status" value="1"/>
</dbReference>
<evidence type="ECO:0000313" key="6">
    <source>
        <dbReference type="EMBL" id="SAL50158.1"/>
    </source>
</evidence>
<dbReference type="InterPro" id="IPR011663">
    <property type="entry name" value="UTRA"/>
</dbReference>